<dbReference type="Gene3D" id="3.40.50.300">
    <property type="entry name" value="P-loop containing nucleotide triphosphate hydrolases"/>
    <property type="match status" value="1"/>
</dbReference>
<comment type="caution">
    <text evidence="3">The sequence shown here is derived from an EMBL/GenBank/DDBJ whole genome shotgun (WGS) entry which is preliminary data.</text>
</comment>
<evidence type="ECO:0000313" key="3">
    <source>
        <dbReference type="EMBL" id="CAE6438312.1"/>
    </source>
</evidence>
<organism evidence="3 4">
    <name type="scientific">Rhizoctonia solani</name>
    <dbReference type="NCBI Taxonomy" id="456999"/>
    <lineage>
        <taxon>Eukaryota</taxon>
        <taxon>Fungi</taxon>
        <taxon>Dikarya</taxon>
        <taxon>Basidiomycota</taxon>
        <taxon>Agaricomycotina</taxon>
        <taxon>Agaricomycetes</taxon>
        <taxon>Cantharellales</taxon>
        <taxon>Ceratobasidiaceae</taxon>
        <taxon>Rhizoctonia</taxon>
    </lineage>
</organism>
<evidence type="ECO:0000259" key="2">
    <source>
        <dbReference type="Pfam" id="PF00350"/>
    </source>
</evidence>
<sequence>MPPEDSLPTSGDQLVVKTEPCEPEPLAFPGSATYPPRPYPSQEPQPPLLTHAVLVLPTPPIQHSPSTRPPTIQPTPFAPEGIKSELIEQQQITDNKPQQNAAQEPTTHLAELPSAVSSVGIKPEPVAHPEPITALEPQFQADVKPEIPMERPHAIYASAQEINYTPENALGACVQIATAVEKYLKDLDLGDLRKDIWFRDIKSFKSQAAPRTMIAVCGTTGAGKSSLLNAVLNDNIVPTSGMRACTAVVTEIGYHDDDSILAEVEFLARSEWKAELEILLDDLVEENGKLKRLSDLQTDAGVAWHKMHALYPQLRAERMVAMTPDEIIDSKPNIARILGTTEHIECPDSEKFGAAIAKYVDSKDQKRGRDKHKATSMPKGDEPALWPLICLVRVRARSKALSGGAVLVDLPGVADANLARSSIAKEYMKKCDCIWIAAPINRAVDDKTAKGEAFRTQLMSDG</sequence>
<gene>
    <name evidence="3" type="ORF">RDB_LOCUS66802</name>
</gene>
<dbReference type="InterPro" id="IPR027417">
    <property type="entry name" value="P-loop_NTPase"/>
</dbReference>
<dbReference type="PANTHER" id="PTHR36681:SF3">
    <property type="entry name" value="NUCLEAR GTPASE, GERMINAL CENTER-ASSOCIATED, TANDEM DUPLICATE 3"/>
    <property type="match status" value="1"/>
</dbReference>
<dbReference type="PANTHER" id="PTHR36681">
    <property type="entry name" value="NUCLEAR GTPASE, GERMINAL CENTER-ASSOCIATED, TANDEM DUPLICATE 3"/>
    <property type="match status" value="1"/>
</dbReference>
<proteinExistence type="predicted"/>
<dbReference type="Pfam" id="PF00350">
    <property type="entry name" value="Dynamin_N"/>
    <property type="match status" value="1"/>
</dbReference>
<feature type="compositionally biased region" description="Pro residues" evidence="1">
    <location>
        <begin position="35"/>
        <end position="47"/>
    </location>
</feature>
<reference evidence="3" key="1">
    <citation type="submission" date="2021-01" db="EMBL/GenBank/DDBJ databases">
        <authorList>
            <person name="Kaushik A."/>
        </authorList>
    </citation>
    <scope>NUCLEOTIDE SEQUENCE</scope>
    <source>
        <strain evidence="3">AG1-1B</strain>
    </source>
</reference>
<feature type="domain" description="Dynamin N-terminal" evidence="2">
    <location>
        <begin position="214"/>
        <end position="446"/>
    </location>
</feature>
<dbReference type="AlphaFoldDB" id="A0A8H3AND6"/>
<dbReference type="InterPro" id="IPR045063">
    <property type="entry name" value="Dynamin_N"/>
</dbReference>
<feature type="compositionally biased region" description="Pro residues" evidence="1">
    <location>
        <begin position="57"/>
        <end position="77"/>
    </location>
</feature>
<dbReference type="SUPFAM" id="SSF52540">
    <property type="entry name" value="P-loop containing nucleoside triphosphate hydrolases"/>
    <property type="match status" value="1"/>
</dbReference>
<dbReference type="Proteomes" id="UP000663826">
    <property type="component" value="Unassembled WGS sequence"/>
</dbReference>
<evidence type="ECO:0000256" key="1">
    <source>
        <dbReference type="SAM" id="MobiDB-lite"/>
    </source>
</evidence>
<dbReference type="EMBL" id="CAJMWQ010001161">
    <property type="protein sequence ID" value="CAE6438312.1"/>
    <property type="molecule type" value="Genomic_DNA"/>
</dbReference>
<feature type="region of interest" description="Disordered" evidence="1">
    <location>
        <begin position="1"/>
        <end position="78"/>
    </location>
</feature>
<name>A0A8H3AND6_9AGAM</name>
<evidence type="ECO:0000313" key="4">
    <source>
        <dbReference type="Proteomes" id="UP000663826"/>
    </source>
</evidence>
<protein>
    <recommendedName>
        <fullName evidence="2">Dynamin N-terminal domain-containing protein</fullName>
    </recommendedName>
</protein>
<accession>A0A8H3AND6</accession>